<evidence type="ECO:0000313" key="3">
    <source>
        <dbReference type="EMBL" id="SVD21673.1"/>
    </source>
</evidence>
<name>A0A382TI76_9ZZZZ</name>
<evidence type="ECO:0000256" key="1">
    <source>
        <dbReference type="ARBA" id="ARBA00022723"/>
    </source>
</evidence>
<dbReference type="SUPFAM" id="SSF51197">
    <property type="entry name" value="Clavaminate synthase-like"/>
    <property type="match status" value="1"/>
</dbReference>
<proteinExistence type="predicted"/>
<dbReference type="PANTHER" id="PTHR20883">
    <property type="entry name" value="PHYTANOYL-COA DIOXYGENASE DOMAIN CONTAINING 1"/>
    <property type="match status" value="1"/>
</dbReference>
<evidence type="ECO:0000256" key="2">
    <source>
        <dbReference type="ARBA" id="ARBA00023004"/>
    </source>
</evidence>
<evidence type="ECO:0008006" key="4">
    <source>
        <dbReference type="Google" id="ProtNLM"/>
    </source>
</evidence>
<dbReference type="Gene3D" id="2.60.120.620">
    <property type="entry name" value="q2cbj1_9rhob like domain"/>
    <property type="match status" value="1"/>
</dbReference>
<organism evidence="3">
    <name type="scientific">marine metagenome</name>
    <dbReference type="NCBI Taxonomy" id="408172"/>
    <lineage>
        <taxon>unclassified sequences</taxon>
        <taxon>metagenomes</taxon>
        <taxon>ecological metagenomes</taxon>
    </lineage>
</organism>
<dbReference type="EMBL" id="UINC01136735">
    <property type="protein sequence ID" value="SVD21673.1"/>
    <property type="molecule type" value="Genomic_DNA"/>
</dbReference>
<dbReference type="AlphaFoldDB" id="A0A382TI76"/>
<accession>A0A382TI76</accession>
<dbReference type="Pfam" id="PF05721">
    <property type="entry name" value="PhyH"/>
    <property type="match status" value="1"/>
</dbReference>
<feature type="non-terminal residue" evidence="3">
    <location>
        <position position="261"/>
    </location>
</feature>
<keyword evidence="2" id="KW-0408">Iron</keyword>
<dbReference type="GO" id="GO:0046872">
    <property type="term" value="F:metal ion binding"/>
    <property type="evidence" value="ECO:0007669"/>
    <property type="project" value="UniProtKB-KW"/>
</dbReference>
<dbReference type="InterPro" id="IPR008775">
    <property type="entry name" value="Phytyl_CoA_dOase-like"/>
</dbReference>
<reference evidence="3" key="1">
    <citation type="submission" date="2018-05" db="EMBL/GenBank/DDBJ databases">
        <authorList>
            <person name="Lanie J.A."/>
            <person name="Ng W.-L."/>
            <person name="Kazmierczak K.M."/>
            <person name="Andrzejewski T.M."/>
            <person name="Davidsen T.M."/>
            <person name="Wayne K.J."/>
            <person name="Tettelin H."/>
            <person name="Glass J.I."/>
            <person name="Rusch D."/>
            <person name="Podicherti R."/>
            <person name="Tsui H.-C.T."/>
            <person name="Winkler M.E."/>
        </authorList>
    </citation>
    <scope>NUCLEOTIDE SEQUENCE</scope>
</reference>
<sequence length="261" mass="30129">MSKKFDRNELPFNQAMNNFWETNGYLVINNFYTISECDNLRNRADYLIKNFDKKFFFKSVFDTSNQEHAQDEYFLESGDKIRMFFESKAFDKEGNFNKPINLIINKIGHALHDLDPEFHKFSHRKDLDSIAKSIGFNNPKLLQSMYIFKQPKIGGEVVSHQDSTFLFTEPESAVGFWVALEDATLENGCLLVASGSHKGALRKIFTKKNNKMEMITLDKTPFEITDTALEVKKGSLVLLHGRLAHYSSENRSDNSRHAYTL</sequence>
<protein>
    <recommendedName>
        <fullName evidence="4">Phytanoyl-CoA dioxygenase</fullName>
    </recommendedName>
</protein>
<gene>
    <name evidence="3" type="ORF">METZ01_LOCUS374527</name>
</gene>
<keyword evidence="1" id="KW-0479">Metal-binding</keyword>
<dbReference type="PANTHER" id="PTHR20883:SF15">
    <property type="entry name" value="PHYTANOYL-COA DIOXYGENASE DOMAIN-CONTAINING PROTEIN 1"/>
    <property type="match status" value="1"/>
</dbReference>